<keyword evidence="2" id="KW-1185">Reference proteome</keyword>
<gene>
    <name evidence="3" type="primary">LOC107484934</name>
</gene>
<dbReference type="AlphaFoldDB" id="A0A6P4D4Y2"/>
<evidence type="ECO:0000313" key="3">
    <source>
        <dbReference type="RefSeq" id="XP_015960972.1"/>
    </source>
</evidence>
<evidence type="ECO:0000313" key="2">
    <source>
        <dbReference type="Proteomes" id="UP000515211"/>
    </source>
</evidence>
<organism evidence="2 3">
    <name type="scientific">Arachis duranensis</name>
    <name type="common">Wild peanut</name>
    <dbReference type="NCBI Taxonomy" id="130453"/>
    <lineage>
        <taxon>Eukaryota</taxon>
        <taxon>Viridiplantae</taxon>
        <taxon>Streptophyta</taxon>
        <taxon>Embryophyta</taxon>
        <taxon>Tracheophyta</taxon>
        <taxon>Spermatophyta</taxon>
        <taxon>Magnoliopsida</taxon>
        <taxon>eudicotyledons</taxon>
        <taxon>Gunneridae</taxon>
        <taxon>Pentapetalae</taxon>
        <taxon>rosids</taxon>
        <taxon>fabids</taxon>
        <taxon>Fabales</taxon>
        <taxon>Fabaceae</taxon>
        <taxon>Papilionoideae</taxon>
        <taxon>50 kb inversion clade</taxon>
        <taxon>dalbergioids sensu lato</taxon>
        <taxon>Dalbergieae</taxon>
        <taxon>Pterocarpus clade</taxon>
        <taxon>Arachis</taxon>
    </lineage>
</organism>
<dbReference type="KEGG" id="adu:107484934"/>
<dbReference type="OrthoDB" id="696485at2759"/>
<dbReference type="PANTHER" id="PTHR36617">
    <property type="entry name" value="PROTEIN, PUTATIVE-RELATED"/>
    <property type="match status" value="1"/>
</dbReference>
<dbReference type="Proteomes" id="UP000515211">
    <property type="component" value="Chromosome 4"/>
</dbReference>
<reference evidence="2" key="1">
    <citation type="journal article" date="2016" name="Nat. Genet.">
        <title>The genome sequences of Arachis duranensis and Arachis ipaensis, the diploid ancestors of cultivated peanut.</title>
        <authorList>
            <person name="Bertioli D.J."/>
            <person name="Cannon S.B."/>
            <person name="Froenicke L."/>
            <person name="Huang G."/>
            <person name="Farmer A.D."/>
            <person name="Cannon E.K."/>
            <person name="Liu X."/>
            <person name="Gao D."/>
            <person name="Clevenger J."/>
            <person name="Dash S."/>
            <person name="Ren L."/>
            <person name="Moretzsohn M.C."/>
            <person name="Shirasawa K."/>
            <person name="Huang W."/>
            <person name="Vidigal B."/>
            <person name="Abernathy B."/>
            <person name="Chu Y."/>
            <person name="Niederhuth C.E."/>
            <person name="Umale P."/>
            <person name="Araujo A.C."/>
            <person name="Kozik A."/>
            <person name="Kim K.D."/>
            <person name="Burow M.D."/>
            <person name="Varshney R.K."/>
            <person name="Wang X."/>
            <person name="Zhang X."/>
            <person name="Barkley N."/>
            <person name="Guimaraes P.M."/>
            <person name="Isobe S."/>
            <person name="Guo B."/>
            <person name="Liao B."/>
            <person name="Stalker H.T."/>
            <person name="Schmitz R.J."/>
            <person name="Scheffler B.E."/>
            <person name="Leal-Bertioli S.C."/>
            <person name="Xun X."/>
            <person name="Jackson S.A."/>
            <person name="Michelmore R."/>
            <person name="Ozias-Akins P."/>
        </authorList>
    </citation>
    <scope>NUCLEOTIDE SEQUENCE [LARGE SCALE GENOMIC DNA]</scope>
    <source>
        <strain evidence="2">cv. V14167</strain>
    </source>
</reference>
<reference evidence="3" key="2">
    <citation type="submission" date="2025-08" db="UniProtKB">
        <authorList>
            <consortium name="RefSeq"/>
        </authorList>
    </citation>
    <scope>IDENTIFICATION</scope>
    <source>
        <tissue evidence="3">Whole plant</tissue>
    </source>
</reference>
<protein>
    <submittedName>
        <fullName evidence="3">Uncharacterized protein LOC107484934</fullName>
    </submittedName>
</protein>
<proteinExistence type="predicted"/>
<dbReference type="GeneID" id="107484934"/>
<feature type="domain" description="Reverse transcriptase zinc-binding" evidence="1">
    <location>
        <begin position="160"/>
        <end position="231"/>
    </location>
</feature>
<dbReference type="Pfam" id="PF13966">
    <property type="entry name" value="zf-RVT"/>
    <property type="match status" value="1"/>
</dbReference>
<dbReference type="InterPro" id="IPR026960">
    <property type="entry name" value="RVT-Znf"/>
</dbReference>
<name>A0A6P4D4Y2_ARADU</name>
<dbReference type="PANTHER" id="PTHR36617:SF16">
    <property type="entry name" value="OS04G0516500 PROTEIN"/>
    <property type="match status" value="1"/>
</dbReference>
<dbReference type="RefSeq" id="XP_015960972.1">
    <property type="nucleotide sequence ID" value="XM_016105486.1"/>
</dbReference>
<evidence type="ECO:0000259" key="1">
    <source>
        <dbReference type="Pfam" id="PF13966"/>
    </source>
</evidence>
<sequence length="317" mass="37272">MNPSEMLHGQPIPSRGGPWRDICQLQIREPQIREQMIRGLSMEVGNGRTIRFWEDDCLNGGVLKDLFPRLFSVSNLIGSVIGDYEFWDGLEWIWSFQWRRQLFQWELELLNQLHERLRLVKLVTEREDRVVWKFDRTGIFSTKSFVQVMQDAVLPEEVTSYSFTSAIWRGFVPPRVELFSWFVLIERVNTKERLCRLGVINPLDNLCALCGKSIESAFHLFLGCEVTWQVWGAWLYALGREWSVPGTLKQHFESWTTVAPRKDERKRWLIGFFAVIWTIWLERNNRVFQNKGLAVQEITNRSFVFSNEWIGGASFGC</sequence>
<accession>A0A6P4D4Y2</accession>